<evidence type="ECO:0000256" key="2">
    <source>
        <dbReference type="ARBA" id="ARBA00022485"/>
    </source>
</evidence>
<dbReference type="SFLD" id="SFLDG01081">
    <property type="entry name" value="cleavage_of_the_Ca-Cb_bond_in"/>
    <property type="match status" value="1"/>
</dbReference>
<dbReference type="InterPro" id="IPR013785">
    <property type="entry name" value="Aldolase_TIM"/>
</dbReference>
<evidence type="ECO:0000256" key="4">
    <source>
        <dbReference type="ARBA" id="ARBA00022723"/>
    </source>
</evidence>
<dbReference type="Proteomes" id="UP000249522">
    <property type="component" value="Unassembled WGS sequence"/>
</dbReference>
<dbReference type="GO" id="GO:0009228">
    <property type="term" value="P:thiamine biosynthetic process"/>
    <property type="evidence" value="ECO:0007669"/>
    <property type="project" value="InterPro"/>
</dbReference>
<organism evidence="8 9">
    <name type="scientific">Paenibacillus sambharensis</name>
    <dbReference type="NCBI Taxonomy" id="1803190"/>
    <lineage>
        <taxon>Bacteria</taxon>
        <taxon>Bacillati</taxon>
        <taxon>Bacillota</taxon>
        <taxon>Bacilli</taxon>
        <taxon>Bacillales</taxon>
        <taxon>Paenibacillaceae</taxon>
        <taxon>Paenibacillus</taxon>
    </lineage>
</organism>
<dbReference type="Gene3D" id="3.20.20.70">
    <property type="entry name" value="Aldolase class I"/>
    <property type="match status" value="1"/>
</dbReference>
<dbReference type="OrthoDB" id="9801120at2"/>
<dbReference type="SMART" id="SM00876">
    <property type="entry name" value="BATS"/>
    <property type="match status" value="1"/>
</dbReference>
<evidence type="ECO:0000256" key="3">
    <source>
        <dbReference type="ARBA" id="ARBA00022691"/>
    </source>
</evidence>
<feature type="domain" description="Radical SAM core" evidence="7">
    <location>
        <begin position="70"/>
        <end position="305"/>
    </location>
</feature>
<name>A0A2W1LWN0_9BACL</name>
<dbReference type="GO" id="GO:0003824">
    <property type="term" value="F:catalytic activity"/>
    <property type="evidence" value="ECO:0007669"/>
    <property type="project" value="InterPro"/>
</dbReference>
<evidence type="ECO:0000256" key="5">
    <source>
        <dbReference type="ARBA" id="ARBA00023004"/>
    </source>
</evidence>
<reference evidence="8 9" key="1">
    <citation type="submission" date="2018-06" db="EMBL/GenBank/DDBJ databases">
        <title>Paenibacillus imtechensis sp. nov.</title>
        <authorList>
            <person name="Pinnaka A.K."/>
            <person name="Singh H."/>
            <person name="Kaur M."/>
        </authorList>
    </citation>
    <scope>NUCLEOTIDE SEQUENCE [LARGE SCALE GENOMIC DNA]</scope>
    <source>
        <strain evidence="8 9">SMB1</strain>
    </source>
</reference>
<dbReference type="CDD" id="cd01335">
    <property type="entry name" value="Radical_SAM"/>
    <property type="match status" value="1"/>
</dbReference>
<dbReference type="EMBL" id="QKRB01000042">
    <property type="protein sequence ID" value="PZD96191.1"/>
    <property type="molecule type" value="Genomic_DNA"/>
</dbReference>
<dbReference type="InterPro" id="IPR007197">
    <property type="entry name" value="rSAM"/>
</dbReference>
<gene>
    <name evidence="8" type="ORF">DNH61_09840</name>
</gene>
<proteinExistence type="predicted"/>
<evidence type="ECO:0000256" key="1">
    <source>
        <dbReference type="ARBA" id="ARBA00001966"/>
    </source>
</evidence>
<dbReference type="SFLD" id="SFLDF00301">
    <property type="entry name" value="2-iminoacetate_synthase_(ThiH)"/>
    <property type="match status" value="1"/>
</dbReference>
<dbReference type="NCBIfam" id="TIGR02351">
    <property type="entry name" value="thiH"/>
    <property type="match status" value="1"/>
</dbReference>
<evidence type="ECO:0000313" key="8">
    <source>
        <dbReference type="EMBL" id="PZD96191.1"/>
    </source>
</evidence>
<dbReference type="SFLD" id="SFLDS00029">
    <property type="entry name" value="Radical_SAM"/>
    <property type="match status" value="1"/>
</dbReference>
<comment type="cofactor">
    <cofactor evidence="1">
        <name>[4Fe-4S] cluster</name>
        <dbReference type="ChEBI" id="CHEBI:49883"/>
    </cofactor>
</comment>
<dbReference type="GO" id="GO:0051539">
    <property type="term" value="F:4 iron, 4 sulfur cluster binding"/>
    <property type="evidence" value="ECO:0007669"/>
    <property type="project" value="UniProtKB-KW"/>
</dbReference>
<dbReference type="PROSITE" id="PS51918">
    <property type="entry name" value="RADICAL_SAM"/>
    <property type="match status" value="1"/>
</dbReference>
<accession>A0A2W1LWN0</accession>
<dbReference type="PANTHER" id="PTHR43583:SF1">
    <property type="entry name" value="2-IMINOACETATE SYNTHASE"/>
    <property type="match status" value="1"/>
</dbReference>
<dbReference type="Pfam" id="PF06968">
    <property type="entry name" value="BATS"/>
    <property type="match status" value="1"/>
</dbReference>
<protein>
    <submittedName>
        <fullName evidence="8">2-iminoacetate synthase ThiH</fullName>
    </submittedName>
</protein>
<dbReference type="GO" id="GO:0005506">
    <property type="term" value="F:iron ion binding"/>
    <property type="evidence" value="ECO:0007669"/>
    <property type="project" value="InterPro"/>
</dbReference>
<keyword evidence="5" id="KW-0408">Iron</keyword>
<comment type="caution">
    <text evidence="8">The sequence shown here is derived from an EMBL/GenBank/DDBJ whole genome shotgun (WGS) entry which is preliminary data.</text>
</comment>
<dbReference type="SUPFAM" id="SSF102114">
    <property type="entry name" value="Radical SAM enzymes"/>
    <property type="match status" value="1"/>
</dbReference>
<keyword evidence="3" id="KW-0949">S-adenosyl-L-methionine</keyword>
<dbReference type="InterPro" id="IPR034428">
    <property type="entry name" value="ThiH/NoCL/HydG-like"/>
</dbReference>
<sequence length="372" mass="41616">MSYYEQLTESRQLDLSRAWTAFTIQDVRAVLRKSKLDTMDYAALLSPAAGHILEELAQAAHDLTVQHFGYAMQLFTPLYLADHCVNHCVYCSFSVTNEFQRSKLSAEQAAAEAQAISQTGIRHLLLLTGESPQATPLPYLVDCVKAVKPYCSSIGIEVNPMDTEAYAELTAAGVDSLTIFQEVYDEDVYKSVHLKGPKRMFKYRLDAPERGCRAGMRSVTIGALLGLNSWREEAFHTGMHARYLQQRYPSTDIAIAVPRLRPHLGGFAPRDPVRDRELVQAMAAYRIFLPRCGITLSTRERTAFRNRLIPLGVTKMSAGASTSVGGHTGCNPDQISQFEISDERSAAELCEDLIQRHYQPVMQDWLQLQPPN</sequence>
<evidence type="ECO:0000256" key="6">
    <source>
        <dbReference type="ARBA" id="ARBA00023014"/>
    </source>
</evidence>
<dbReference type="InterPro" id="IPR012726">
    <property type="entry name" value="ThiH"/>
</dbReference>
<dbReference type="Pfam" id="PF04055">
    <property type="entry name" value="Radical_SAM"/>
    <property type="match status" value="1"/>
</dbReference>
<keyword evidence="6" id="KW-0411">Iron-sulfur</keyword>
<dbReference type="PANTHER" id="PTHR43583">
    <property type="entry name" value="2-IMINOACETATE SYNTHASE"/>
    <property type="match status" value="1"/>
</dbReference>
<evidence type="ECO:0000313" key="9">
    <source>
        <dbReference type="Proteomes" id="UP000249522"/>
    </source>
</evidence>
<dbReference type="InterPro" id="IPR010722">
    <property type="entry name" value="BATS_dom"/>
</dbReference>
<keyword evidence="2" id="KW-0004">4Fe-4S</keyword>
<dbReference type="AlphaFoldDB" id="A0A2W1LWN0"/>
<dbReference type="InterPro" id="IPR058240">
    <property type="entry name" value="rSAM_sf"/>
</dbReference>
<keyword evidence="4" id="KW-0479">Metal-binding</keyword>
<dbReference type="SFLD" id="SFLDG01060">
    <property type="entry name" value="BATS_domain_containing"/>
    <property type="match status" value="1"/>
</dbReference>
<dbReference type="RefSeq" id="WP_111146479.1">
    <property type="nucleotide sequence ID" value="NZ_QKRB01000042.1"/>
</dbReference>
<keyword evidence="9" id="KW-1185">Reference proteome</keyword>
<evidence type="ECO:0000259" key="7">
    <source>
        <dbReference type="PROSITE" id="PS51918"/>
    </source>
</evidence>